<dbReference type="PANTHER" id="PTHR22916">
    <property type="entry name" value="GLYCOSYLTRANSFERASE"/>
    <property type="match status" value="1"/>
</dbReference>
<proteinExistence type="predicted"/>
<feature type="domain" description="Glycosyltransferase 2-like" evidence="1">
    <location>
        <begin position="23"/>
        <end position="188"/>
    </location>
</feature>
<dbReference type="InterPro" id="IPR001173">
    <property type="entry name" value="Glyco_trans_2-like"/>
</dbReference>
<dbReference type="InterPro" id="IPR029044">
    <property type="entry name" value="Nucleotide-diphossugar_trans"/>
</dbReference>
<dbReference type="AlphaFoldDB" id="X0S5Y8"/>
<comment type="caution">
    <text evidence="2">The sequence shown here is derived from an EMBL/GenBank/DDBJ whole genome shotgun (WGS) entry which is preliminary data.</text>
</comment>
<reference evidence="2" key="1">
    <citation type="journal article" date="2014" name="Front. Microbiol.">
        <title>High frequency of phylogenetically diverse reductive dehalogenase-homologous genes in deep subseafloor sedimentary metagenomes.</title>
        <authorList>
            <person name="Kawai M."/>
            <person name="Futagami T."/>
            <person name="Toyoda A."/>
            <person name="Takaki Y."/>
            <person name="Nishi S."/>
            <person name="Hori S."/>
            <person name="Arai W."/>
            <person name="Tsubouchi T."/>
            <person name="Morono Y."/>
            <person name="Uchiyama I."/>
            <person name="Ito T."/>
            <person name="Fujiyama A."/>
            <person name="Inagaki F."/>
            <person name="Takami H."/>
        </authorList>
    </citation>
    <scope>NUCLEOTIDE SEQUENCE</scope>
    <source>
        <strain evidence="2">Expedition CK06-06</strain>
    </source>
</reference>
<dbReference type="Pfam" id="PF00535">
    <property type="entry name" value="Glycos_transf_2"/>
    <property type="match status" value="1"/>
</dbReference>
<evidence type="ECO:0000259" key="1">
    <source>
        <dbReference type="Pfam" id="PF00535"/>
    </source>
</evidence>
<dbReference type="EMBL" id="BARS01004327">
    <property type="protein sequence ID" value="GAF76448.1"/>
    <property type="molecule type" value="Genomic_DNA"/>
</dbReference>
<sequence>MTEWWNKYLNKIRKCKGIGKMVIILPTYNREKLIHPALVSVMAQTYTTWELYILDDASTDGTKSVVDEVCKDDDRVNYIYIDKKSKPTELHELGCRIAMKRGEFWTRLASDDKFANTKIENDVNFLTNHKEFGAGYGPFYKMNEVGHVLHVAEESKPMSHSELLDKIKYTFVMSWANIVVRTSVLEKILYKFGHFSHPSLRNMEDWVFNLMLLLTTTVGWSGDKPQGYYRLHSGQAGADRDIVGKDVDTTKAL</sequence>
<organism evidence="2">
    <name type="scientific">marine sediment metagenome</name>
    <dbReference type="NCBI Taxonomy" id="412755"/>
    <lineage>
        <taxon>unclassified sequences</taxon>
        <taxon>metagenomes</taxon>
        <taxon>ecological metagenomes</taxon>
    </lineage>
</organism>
<dbReference type="SUPFAM" id="SSF53448">
    <property type="entry name" value="Nucleotide-diphospho-sugar transferases"/>
    <property type="match status" value="1"/>
</dbReference>
<evidence type="ECO:0000313" key="2">
    <source>
        <dbReference type="EMBL" id="GAF76448.1"/>
    </source>
</evidence>
<dbReference type="CDD" id="cd00761">
    <property type="entry name" value="Glyco_tranf_GTA_type"/>
    <property type="match status" value="1"/>
</dbReference>
<dbReference type="GO" id="GO:0016758">
    <property type="term" value="F:hexosyltransferase activity"/>
    <property type="evidence" value="ECO:0007669"/>
    <property type="project" value="UniProtKB-ARBA"/>
</dbReference>
<dbReference type="PANTHER" id="PTHR22916:SF3">
    <property type="entry name" value="UDP-GLCNAC:BETAGAL BETA-1,3-N-ACETYLGLUCOSAMINYLTRANSFERASE-LIKE PROTEIN 1"/>
    <property type="match status" value="1"/>
</dbReference>
<feature type="non-terminal residue" evidence="2">
    <location>
        <position position="253"/>
    </location>
</feature>
<name>X0S5Y8_9ZZZZ</name>
<gene>
    <name evidence="2" type="ORF">S01H1_08434</name>
</gene>
<dbReference type="Gene3D" id="3.90.550.10">
    <property type="entry name" value="Spore Coat Polysaccharide Biosynthesis Protein SpsA, Chain A"/>
    <property type="match status" value="1"/>
</dbReference>
<accession>X0S5Y8</accession>
<protein>
    <recommendedName>
        <fullName evidence="1">Glycosyltransferase 2-like domain-containing protein</fullName>
    </recommendedName>
</protein>